<evidence type="ECO:0000256" key="3">
    <source>
        <dbReference type="ARBA" id="ARBA00023180"/>
    </source>
</evidence>
<evidence type="ECO:0008006" key="7">
    <source>
        <dbReference type="Google" id="ProtNLM"/>
    </source>
</evidence>
<evidence type="ECO:0000256" key="2">
    <source>
        <dbReference type="ARBA" id="ARBA00022737"/>
    </source>
</evidence>
<dbReference type="Gene3D" id="2.120.10.30">
    <property type="entry name" value="TolB, C-terminal domain"/>
    <property type="match status" value="1"/>
</dbReference>
<dbReference type="SUPFAM" id="SSF63829">
    <property type="entry name" value="Calcium-dependent phosphotriesterase"/>
    <property type="match status" value="1"/>
</dbReference>
<sequence>MASNRIAAGTGIEGLDSNQLTGPRGIFVDVNLDLYVADGDNNRVQLYQSGEPNGITVAGSTSLTPTITLRLPTGVILDAEKYLFIVDLGNDRIVASGLNGFRCLVGCYVKGVKSNQLNNPFSLSFDRSGNLFVADQINSRIQKFVLMNDSF</sequence>
<dbReference type="Proteomes" id="UP000663844">
    <property type="component" value="Unassembled WGS sequence"/>
</dbReference>
<dbReference type="EMBL" id="CAJOAZ010005010">
    <property type="protein sequence ID" value="CAF4083819.1"/>
    <property type="molecule type" value="Genomic_DNA"/>
</dbReference>
<keyword evidence="3" id="KW-0325">Glycoprotein</keyword>
<feature type="repeat" description="NHL" evidence="4">
    <location>
        <begin position="19"/>
        <end position="50"/>
    </location>
</feature>
<accession>A0A819U5M9</accession>
<evidence type="ECO:0000313" key="6">
    <source>
        <dbReference type="Proteomes" id="UP000663844"/>
    </source>
</evidence>
<reference evidence="5" key="1">
    <citation type="submission" date="2021-02" db="EMBL/GenBank/DDBJ databases">
        <authorList>
            <person name="Nowell W R."/>
        </authorList>
    </citation>
    <scope>NUCLEOTIDE SEQUENCE</scope>
</reference>
<dbReference type="Pfam" id="PF01436">
    <property type="entry name" value="NHL"/>
    <property type="match status" value="1"/>
</dbReference>
<dbReference type="PROSITE" id="PS51125">
    <property type="entry name" value="NHL"/>
    <property type="match status" value="1"/>
</dbReference>
<protein>
    <recommendedName>
        <fullName evidence="7">NHL repeat containing protein-like protein</fullName>
    </recommendedName>
</protein>
<proteinExistence type="predicted"/>
<dbReference type="PANTHER" id="PTHR10680">
    <property type="entry name" value="PEPTIDYL-GLYCINE ALPHA-AMIDATING MONOOXYGENASE"/>
    <property type="match status" value="1"/>
</dbReference>
<feature type="non-terminal residue" evidence="5">
    <location>
        <position position="151"/>
    </location>
</feature>
<dbReference type="InterPro" id="IPR001258">
    <property type="entry name" value="NHL_repeat"/>
</dbReference>
<dbReference type="InterPro" id="IPR011042">
    <property type="entry name" value="6-blade_b-propeller_TolB-like"/>
</dbReference>
<keyword evidence="1" id="KW-0732">Signal</keyword>
<evidence type="ECO:0000256" key="1">
    <source>
        <dbReference type="ARBA" id="ARBA00022729"/>
    </source>
</evidence>
<evidence type="ECO:0000256" key="4">
    <source>
        <dbReference type="PROSITE-ProRule" id="PRU00504"/>
    </source>
</evidence>
<evidence type="ECO:0000313" key="5">
    <source>
        <dbReference type="EMBL" id="CAF4083819.1"/>
    </source>
</evidence>
<dbReference type="PANTHER" id="PTHR10680:SF14">
    <property type="entry name" value="PEPTIDYL-GLYCINE ALPHA-AMIDATING MONOOXYGENASE"/>
    <property type="match status" value="1"/>
</dbReference>
<comment type="caution">
    <text evidence="5">The sequence shown here is derived from an EMBL/GenBank/DDBJ whole genome shotgun (WGS) entry which is preliminary data.</text>
</comment>
<organism evidence="5 6">
    <name type="scientific">Adineta steineri</name>
    <dbReference type="NCBI Taxonomy" id="433720"/>
    <lineage>
        <taxon>Eukaryota</taxon>
        <taxon>Metazoa</taxon>
        <taxon>Spiralia</taxon>
        <taxon>Gnathifera</taxon>
        <taxon>Rotifera</taxon>
        <taxon>Eurotatoria</taxon>
        <taxon>Bdelloidea</taxon>
        <taxon>Adinetida</taxon>
        <taxon>Adinetidae</taxon>
        <taxon>Adineta</taxon>
    </lineage>
</organism>
<keyword evidence="2" id="KW-0677">Repeat</keyword>
<gene>
    <name evidence="5" type="ORF">OXD698_LOCUS34478</name>
</gene>
<name>A0A819U5M9_9BILA</name>
<dbReference type="GO" id="GO:0005576">
    <property type="term" value="C:extracellular region"/>
    <property type="evidence" value="ECO:0007669"/>
    <property type="project" value="TreeGrafter"/>
</dbReference>
<dbReference type="AlphaFoldDB" id="A0A819U5M9"/>